<sequence>MGLILGSGSTKPQYPYDQWYGVQGDTTSSDYKLTRVGNLDLHRTLPIQNKLRRFVENEDGSVKYYLGQNDSRTKEAGALADITGADGNVMLEIPEFYVRIEIHGTKWIYGISEHPLPGFTKIERMAIAPWYSTYNQETSKPQSGCFLTWNGDEVARGEDGLPIFTAGAEKCRGGNNTAEWDGTYRSLIGMGRTNIPSSTIRDWCAATGNGIHHGAFRAYNYIAWLQRIEYASLHCQDTYTTTLTGDGFRQGGLGSGCVVEDTNEWNKHCAVNPFIPGGVTAPIGNNTGKVSFVVKNWANSGSDKTLQVTSYRGFEVPFEYLYMLADDILIHHSPATALGKSRAYLCTDPTKFTSHSKSAEKPPVGYEEVADLPYNPHSTALYSMYLSLTEKGIGFNSKILGGSSNKGCCDLFYCPGNKTSGWYLAILSGIARDGVGAGFSFMFTNYSTQYTNNCIGFRLCRN</sequence>
<proteinExistence type="predicted"/>
<accession>A0A929RUN3</accession>
<dbReference type="Proteomes" id="UP000704068">
    <property type="component" value="Unassembled WGS sequence"/>
</dbReference>
<organism evidence="1 2">
    <name type="scientific">Alloprevotella tannerae</name>
    <dbReference type="NCBI Taxonomy" id="76122"/>
    <lineage>
        <taxon>Bacteria</taxon>
        <taxon>Pseudomonadati</taxon>
        <taxon>Bacteroidota</taxon>
        <taxon>Bacteroidia</taxon>
        <taxon>Bacteroidales</taxon>
        <taxon>Prevotellaceae</taxon>
        <taxon>Alloprevotella</taxon>
    </lineage>
</organism>
<gene>
    <name evidence="1" type="ORF">HXK21_00585</name>
</gene>
<dbReference type="RefSeq" id="WP_303762501.1">
    <property type="nucleotide sequence ID" value="NZ_JABZGR010000001.1"/>
</dbReference>
<evidence type="ECO:0000313" key="2">
    <source>
        <dbReference type="Proteomes" id="UP000704068"/>
    </source>
</evidence>
<dbReference type="EMBL" id="JABZGR010000001">
    <property type="protein sequence ID" value="MBF0969528.1"/>
    <property type="molecule type" value="Genomic_DNA"/>
</dbReference>
<reference evidence="1" key="1">
    <citation type="submission" date="2020-04" db="EMBL/GenBank/DDBJ databases">
        <title>Deep metagenomics examines the oral microbiome during advanced dental caries in children, revealing novel taxa and co-occurrences with host molecules.</title>
        <authorList>
            <person name="Baker J.L."/>
            <person name="Morton J.T."/>
            <person name="Dinis M."/>
            <person name="Alvarez R."/>
            <person name="Tran N.C."/>
            <person name="Knight R."/>
            <person name="Edlund A."/>
        </authorList>
    </citation>
    <scope>NUCLEOTIDE SEQUENCE</scope>
    <source>
        <strain evidence="1">JCVI_34_bin.1</strain>
    </source>
</reference>
<evidence type="ECO:0000313" key="1">
    <source>
        <dbReference type="EMBL" id="MBF0969528.1"/>
    </source>
</evidence>
<comment type="caution">
    <text evidence="1">The sequence shown here is derived from an EMBL/GenBank/DDBJ whole genome shotgun (WGS) entry which is preliminary data.</text>
</comment>
<protein>
    <submittedName>
        <fullName evidence="1">Uncharacterized protein</fullName>
    </submittedName>
</protein>
<name>A0A929RUN3_9BACT</name>
<dbReference type="AlphaFoldDB" id="A0A929RUN3"/>